<keyword evidence="1" id="KW-0175">Coiled coil</keyword>
<accession>A0A813X9Q4</accession>
<feature type="chain" id="PRO_5032732469" evidence="3">
    <location>
        <begin position="23"/>
        <end position="887"/>
    </location>
</feature>
<reference evidence="4" key="1">
    <citation type="submission" date="2021-02" db="EMBL/GenBank/DDBJ databases">
        <authorList>
            <person name="Nowell W R."/>
        </authorList>
    </citation>
    <scope>NUCLEOTIDE SEQUENCE</scope>
</reference>
<dbReference type="Proteomes" id="UP000663828">
    <property type="component" value="Unassembled WGS sequence"/>
</dbReference>
<evidence type="ECO:0000256" key="3">
    <source>
        <dbReference type="SAM" id="SignalP"/>
    </source>
</evidence>
<feature type="transmembrane region" description="Helical" evidence="2">
    <location>
        <begin position="551"/>
        <end position="576"/>
    </location>
</feature>
<proteinExistence type="predicted"/>
<dbReference type="SUPFAM" id="SSF57184">
    <property type="entry name" value="Growth factor receptor domain"/>
    <property type="match status" value="1"/>
</dbReference>
<evidence type="ECO:0000313" key="4">
    <source>
        <dbReference type="EMBL" id="CAF0866923.1"/>
    </source>
</evidence>
<name>A0A813X9Q4_ADIRI</name>
<keyword evidence="2" id="KW-0472">Membrane</keyword>
<keyword evidence="2" id="KW-0812">Transmembrane</keyword>
<keyword evidence="3" id="KW-0732">Signal</keyword>
<dbReference type="Gene3D" id="2.10.50.10">
    <property type="entry name" value="Tumor Necrosis Factor Receptor, subunit A, domain 2"/>
    <property type="match status" value="1"/>
</dbReference>
<keyword evidence="2" id="KW-1133">Transmembrane helix</keyword>
<comment type="caution">
    <text evidence="4">The sequence shown here is derived from an EMBL/GenBank/DDBJ whole genome shotgun (WGS) entry which is preliminary data.</text>
</comment>
<dbReference type="InterPro" id="IPR009030">
    <property type="entry name" value="Growth_fac_rcpt_cys_sf"/>
</dbReference>
<protein>
    <submittedName>
        <fullName evidence="4">Uncharacterized protein</fullName>
    </submittedName>
</protein>
<keyword evidence="5" id="KW-1185">Reference proteome</keyword>
<dbReference type="EMBL" id="CAJNOR010000284">
    <property type="protein sequence ID" value="CAF0866923.1"/>
    <property type="molecule type" value="Genomic_DNA"/>
</dbReference>
<evidence type="ECO:0000313" key="5">
    <source>
        <dbReference type="Proteomes" id="UP000663828"/>
    </source>
</evidence>
<feature type="coiled-coil region" evidence="1">
    <location>
        <begin position="855"/>
        <end position="882"/>
    </location>
</feature>
<gene>
    <name evidence="4" type="ORF">XAT740_LOCUS6286</name>
</gene>
<evidence type="ECO:0000256" key="1">
    <source>
        <dbReference type="SAM" id="Coils"/>
    </source>
</evidence>
<feature type="transmembrane region" description="Helical" evidence="2">
    <location>
        <begin position="503"/>
        <end position="523"/>
    </location>
</feature>
<evidence type="ECO:0000256" key="2">
    <source>
        <dbReference type="SAM" id="Phobius"/>
    </source>
</evidence>
<organism evidence="4 5">
    <name type="scientific">Adineta ricciae</name>
    <name type="common">Rotifer</name>
    <dbReference type="NCBI Taxonomy" id="249248"/>
    <lineage>
        <taxon>Eukaryota</taxon>
        <taxon>Metazoa</taxon>
        <taxon>Spiralia</taxon>
        <taxon>Gnathifera</taxon>
        <taxon>Rotifera</taxon>
        <taxon>Eurotatoria</taxon>
        <taxon>Bdelloidea</taxon>
        <taxon>Adinetida</taxon>
        <taxon>Adinetidae</taxon>
        <taxon>Adineta</taxon>
    </lineage>
</organism>
<feature type="signal peptide" evidence="3">
    <location>
        <begin position="1"/>
        <end position="22"/>
    </location>
</feature>
<dbReference type="AlphaFoldDB" id="A0A813X9Q4"/>
<feature type="transmembrane region" description="Helical" evidence="2">
    <location>
        <begin position="803"/>
        <end position="829"/>
    </location>
</feature>
<sequence length="887" mass="100586">MRLSILFALAVCIFSSSEKATAINFYDTKLAANDFLLVFHTLYTGITNDSVRYQCHAFGNETFEVDFPFKSIQSFSIGREQNQTQLYFVISGAVNESMFYMSKITAQCHKNRNTKVSLPQTVFFKTQNMSRAIVSVDPQGHFAIGVTDTSVFYYNLVTLEHFTLNVTWPDSKTFLPLAVDISHDFIYIAGNTGMKLFPEDDDGAMRSGVANIYVLSITNRHTIQFYDRWESNVYFINSAMKLSLRVNLKNEQVLFGMPTINTVHLLLTNKTSNHLVYLTSKTTTKGVRVGGYGWIVEWCDNYEKAIIVNVEYYGNSIKSGGSYFEYYDMNNNHYINNSTMPFSIFPNSDQENSGFSSSPVALLAATASALYVMNVKEDILVIPPSKPGYFSVNHAAMAHPANPYSIYTLIPNIALCPPGTYKNDTGPWSCRQCQMNSSQQNVSHKCSQCNDESYCPLEHAIYPTELYDTEQYTGYPETPEIDVFADILLRNMFRINCLRTSPFLYTMIALIIAITIAIIIGSLKFSKRTVVQQTNITRALQYLDLIEQGSLWFGGLVSIVLMVLLGLAVLFSYSFYYQYPITNEHEFDDNACLSNHHLNAKFETNLQFLKQNPRELGEIFHLLDSQDFTLNIEVISKAFHCGRLLIQSAYPVSCYTRGFISYASTKLFSHQTPTIIQLRGRLPIDAIRIGLTAPEIRQMNNHVQTLNFSKVFNDTSRIVGSTRAFPLDLHLTKIINITEGLTNADQTMYSGLWFLTFSSEPTRLYVADDPDSVSSRDAIELKLAETSFFIKNRQKPIARNSEIIFSTILFVCMCLDLLCMIFLLIKLWLKPILKLLILKLCPSNSWLHLLINENRADTSADIDELKNNMANLTSEMNILKEKISSLS</sequence>